<dbReference type="EC" id="3.6.1.55" evidence="12"/>
<comment type="similarity">
    <text evidence="2">Belongs to the Nudix hydrolase family.</text>
</comment>
<dbReference type="SUPFAM" id="SSF55811">
    <property type="entry name" value="Nudix"/>
    <property type="match status" value="1"/>
</dbReference>
<evidence type="ECO:0000256" key="6">
    <source>
        <dbReference type="ARBA" id="ARBA00022763"/>
    </source>
</evidence>
<dbReference type="Gene3D" id="3.90.79.10">
    <property type="entry name" value="Nucleoside Triphosphate Pyrophosphohydrolase"/>
    <property type="match status" value="1"/>
</dbReference>
<evidence type="ECO:0000256" key="2">
    <source>
        <dbReference type="ARBA" id="ARBA00005582"/>
    </source>
</evidence>
<dbReference type="GO" id="GO:0046872">
    <property type="term" value="F:metal ion binding"/>
    <property type="evidence" value="ECO:0007669"/>
    <property type="project" value="UniProtKB-KW"/>
</dbReference>
<keyword evidence="7 18" id="KW-0378">Hydrolase</keyword>
<protein>
    <recommendedName>
        <fullName evidence="13">8-oxo-dGTP diphosphatase</fullName>
        <ecNumber evidence="12">3.6.1.55</ecNumber>
    </recommendedName>
    <alternativeName>
        <fullName evidence="16">7,8-dihydro-8-oxoguanine-triphosphatase</fullName>
    </alternativeName>
    <alternativeName>
        <fullName evidence="15">Mutator protein MutT</fullName>
    </alternativeName>
    <alternativeName>
        <fullName evidence="14">dGTP pyrophosphohydrolase</fullName>
    </alternativeName>
</protein>
<dbReference type="GO" id="GO:0008413">
    <property type="term" value="F:8-oxo-7,8-dihydroguanosine triphosphate pyrophosphatase activity"/>
    <property type="evidence" value="ECO:0007669"/>
    <property type="project" value="TreeGrafter"/>
</dbReference>
<dbReference type="GO" id="GO:0006260">
    <property type="term" value="P:DNA replication"/>
    <property type="evidence" value="ECO:0007669"/>
    <property type="project" value="UniProtKB-KW"/>
</dbReference>
<gene>
    <name evidence="18" type="ORF">BIU88_07695</name>
</gene>
<dbReference type="EMBL" id="CP017305">
    <property type="protein sequence ID" value="AOS84031.1"/>
    <property type="molecule type" value="Genomic_DNA"/>
</dbReference>
<evidence type="ECO:0000256" key="13">
    <source>
        <dbReference type="ARBA" id="ARBA00040794"/>
    </source>
</evidence>
<comment type="cofactor">
    <cofactor evidence="1">
        <name>Mg(2+)</name>
        <dbReference type="ChEBI" id="CHEBI:18420"/>
    </cofactor>
</comment>
<dbReference type="PROSITE" id="PS00893">
    <property type="entry name" value="NUDIX_BOX"/>
    <property type="match status" value="1"/>
</dbReference>
<feature type="domain" description="Nudix hydrolase" evidence="17">
    <location>
        <begin position="4"/>
        <end position="131"/>
    </location>
</feature>
<dbReference type="PRINTS" id="PR00502">
    <property type="entry name" value="NUDIXFAMILY"/>
</dbReference>
<accession>A0A1D8D0T7</accession>
<keyword evidence="8" id="KW-0460">Magnesium</keyword>
<dbReference type="Proteomes" id="UP000095185">
    <property type="component" value="Chromosome"/>
</dbReference>
<comment type="catalytic activity">
    <reaction evidence="10">
        <text>8-oxo-dGTP + H2O = 8-oxo-dGMP + diphosphate + H(+)</text>
        <dbReference type="Rhea" id="RHEA:31575"/>
        <dbReference type="ChEBI" id="CHEBI:15377"/>
        <dbReference type="ChEBI" id="CHEBI:15378"/>
        <dbReference type="ChEBI" id="CHEBI:33019"/>
        <dbReference type="ChEBI" id="CHEBI:63224"/>
        <dbReference type="ChEBI" id="CHEBI:77896"/>
        <dbReference type="EC" id="3.6.1.55"/>
    </reaction>
</comment>
<dbReference type="PROSITE" id="PS51462">
    <property type="entry name" value="NUDIX"/>
    <property type="match status" value="1"/>
</dbReference>
<evidence type="ECO:0000313" key="18">
    <source>
        <dbReference type="EMBL" id="AOS84031.1"/>
    </source>
</evidence>
<organism evidence="18 19">
    <name type="scientific">Chlorobaculum limnaeum</name>
    <dbReference type="NCBI Taxonomy" id="274537"/>
    <lineage>
        <taxon>Bacteria</taxon>
        <taxon>Pseudomonadati</taxon>
        <taxon>Chlorobiota</taxon>
        <taxon>Chlorobiia</taxon>
        <taxon>Chlorobiales</taxon>
        <taxon>Chlorobiaceae</taxon>
        <taxon>Chlorobaculum</taxon>
    </lineage>
</organism>
<evidence type="ECO:0000256" key="16">
    <source>
        <dbReference type="ARBA" id="ARBA00042798"/>
    </source>
</evidence>
<dbReference type="STRING" id="274537.BIU88_07695"/>
<keyword evidence="9" id="KW-0234">DNA repair</keyword>
<evidence type="ECO:0000256" key="8">
    <source>
        <dbReference type="ARBA" id="ARBA00022842"/>
    </source>
</evidence>
<dbReference type="PANTHER" id="PTHR47707">
    <property type="entry name" value="8-OXO-DGTP DIPHOSPHATASE"/>
    <property type="match status" value="1"/>
</dbReference>
<evidence type="ECO:0000256" key="5">
    <source>
        <dbReference type="ARBA" id="ARBA00022723"/>
    </source>
</evidence>
<dbReference type="InterPro" id="IPR000086">
    <property type="entry name" value="NUDIX_hydrolase_dom"/>
</dbReference>
<keyword evidence="19" id="KW-1185">Reference proteome</keyword>
<evidence type="ECO:0000256" key="9">
    <source>
        <dbReference type="ARBA" id="ARBA00023204"/>
    </source>
</evidence>
<reference evidence="18" key="1">
    <citation type="submission" date="2016-09" db="EMBL/GenBank/DDBJ databases">
        <title>Genome sequence of Chlorobaculum limnaeum.</title>
        <authorList>
            <person name="Liu Z."/>
            <person name="Tank M."/>
            <person name="Bryant D.A."/>
        </authorList>
    </citation>
    <scope>NUCLEOTIDE SEQUENCE [LARGE SCALE GENOMIC DNA]</scope>
    <source>
        <strain evidence="18">DSM 1677</strain>
    </source>
</reference>
<dbReference type="InterPro" id="IPR029119">
    <property type="entry name" value="MutY_C"/>
</dbReference>
<dbReference type="Pfam" id="PF14815">
    <property type="entry name" value="NUDIX_4"/>
    <property type="match status" value="1"/>
</dbReference>
<keyword evidence="3" id="KW-0515">Mutator protein</keyword>
<evidence type="ECO:0000256" key="11">
    <source>
        <dbReference type="ARBA" id="ARBA00036904"/>
    </source>
</evidence>
<dbReference type="KEGG" id="clz:BIU88_07695"/>
<proteinExistence type="inferred from homology"/>
<sequence>MTTSFHIGDVVCAIIECDGKFLIARRPKGKHLARKWEFPGGKVEAGESEAEALERELLEELDVRVEIVERLTPVEHSYPDRSLRLIAYRCRIAAGVPDAGEHEELRWIGIDKASEYDFPEADLPILAEYRMKIVAATGDPQKTV</sequence>
<evidence type="ECO:0000256" key="1">
    <source>
        <dbReference type="ARBA" id="ARBA00001946"/>
    </source>
</evidence>
<name>A0A1D8D0T7_CHLLM</name>
<dbReference type="InterPro" id="IPR015797">
    <property type="entry name" value="NUDIX_hydrolase-like_dom_sf"/>
</dbReference>
<evidence type="ECO:0000256" key="12">
    <source>
        <dbReference type="ARBA" id="ARBA00038905"/>
    </source>
</evidence>
<evidence type="ECO:0000313" key="19">
    <source>
        <dbReference type="Proteomes" id="UP000095185"/>
    </source>
</evidence>
<evidence type="ECO:0000256" key="4">
    <source>
        <dbReference type="ARBA" id="ARBA00022705"/>
    </source>
</evidence>
<dbReference type="OrthoDB" id="9810648at2"/>
<dbReference type="GO" id="GO:0006281">
    <property type="term" value="P:DNA repair"/>
    <property type="evidence" value="ECO:0007669"/>
    <property type="project" value="UniProtKB-KW"/>
</dbReference>
<evidence type="ECO:0000256" key="7">
    <source>
        <dbReference type="ARBA" id="ARBA00022801"/>
    </source>
</evidence>
<dbReference type="InterPro" id="IPR020084">
    <property type="entry name" value="NUDIX_hydrolase_CS"/>
</dbReference>
<dbReference type="GO" id="GO:0044715">
    <property type="term" value="F:8-oxo-dGDP phosphatase activity"/>
    <property type="evidence" value="ECO:0007669"/>
    <property type="project" value="TreeGrafter"/>
</dbReference>
<evidence type="ECO:0000256" key="14">
    <source>
        <dbReference type="ARBA" id="ARBA00041592"/>
    </source>
</evidence>
<keyword evidence="6" id="KW-0227">DNA damage</keyword>
<dbReference type="RefSeq" id="WP_069810148.1">
    <property type="nucleotide sequence ID" value="NZ_CP017305.1"/>
</dbReference>
<evidence type="ECO:0000256" key="10">
    <source>
        <dbReference type="ARBA" id="ARBA00035861"/>
    </source>
</evidence>
<dbReference type="InterPro" id="IPR020476">
    <property type="entry name" value="Nudix_hydrolase"/>
</dbReference>
<dbReference type="PANTHER" id="PTHR47707:SF1">
    <property type="entry name" value="NUDIX HYDROLASE FAMILY PROTEIN"/>
    <property type="match status" value="1"/>
</dbReference>
<keyword evidence="4" id="KW-0235">DNA replication</keyword>
<evidence type="ECO:0000256" key="15">
    <source>
        <dbReference type="ARBA" id="ARBA00041979"/>
    </source>
</evidence>
<dbReference type="GO" id="GO:0035539">
    <property type="term" value="F:8-oxo-7,8-dihydrodeoxyguanosine triphosphate pyrophosphatase activity"/>
    <property type="evidence" value="ECO:0007669"/>
    <property type="project" value="UniProtKB-EC"/>
</dbReference>
<comment type="catalytic activity">
    <reaction evidence="11">
        <text>8-oxo-GTP + H2O = 8-oxo-GMP + diphosphate + H(+)</text>
        <dbReference type="Rhea" id="RHEA:67616"/>
        <dbReference type="ChEBI" id="CHEBI:15377"/>
        <dbReference type="ChEBI" id="CHEBI:15378"/>
        <dbReference type="ChEBI" id="CHEBI:33019"/>
        <dbReference type="ChEBI" id="CHEBI:143553"/>
        <dbReference type="ChEBI" id="CHEBI:145694"/>
    </reaction>
</comment>
<dbReference type="CDD" id="cd03425">
    <property type="entry name" value="NUDIX_MutT_NudA_like"/>
    <property type="match status" value="1"/>
</dbReference>
<evidence type="ECO:0000256" key="3">
    <source>
        <dbReference type="ARBA" id="ARBA00022457"/>
    </source>
</evidence>
<dbReference type="GO" id="GO:0044716">
    <property type="term" value="F:8-oxo-GDP phosphatase activity"/>
    <property type="evidence" value="ECO:0007669"/>
    <property type="project" value="TreeGrafter"/>
</dbReference>
<dbReference type="InterPro" id="IPR047127">
    <property type="entry name" value="MutT-like"/>
</dbReference>
<evidence type="ECO:0000259" key="17">
    <source>
        <dbReference type="PROSITE" id="PS51462"/>
    </source>
</evidence>
<keyword evidence="5" id="KW-0479">Metal-binding</keyword>
<dbReference type="AlphaFoldDB" id="A0A1D8D0T7"/>